<protein>
    <submittedName>
        <fullName evidence="1">Uncharacterized protein</fullName>
    </submittedName>
</protein>
<proteinExistence type="predicted"/>
<name>I6XLI5_9CAUD</name>
<dbReference type="RefSeq" id="YP_007010174.1">
    <property type="nucleotide sequence ID" value="NC_019538.1"/>
</dbReference>
<sequence length="115" mass="13361">MIDVKIIDINIWDDFEGYEDKSGGKTFAYIESGLKDEDKQEYVLHSVASMLATVQTEVKYNSYYPESEYGYSRWELVLYGVNEEKICAICDYFGQLNHVIHLDDEPFSVEVYSES</sequence>
<accession>I6XLI5</accession>
<dbReference type="EMBL" id="JX123262">
    <property type="protein sequence ID" value="AFN39359.1"/>
    <property type="molecule type" value="Genomic_DNA"/>
</dbReference>
<evidence type="ECO:0000313" key="1">
    <source>
        <dbReference type="EMBL" id="AFN39359.1"/>
    </source>
</evidence>
<dbReference type="OrthoDB" id="37160at10239"/>
<evidence type="ECO:0000313" key="2">
    <source>
        <dbReference type="Proteomes" id="UP000009016"/>
    </source>
</evidence>
<dbReference type="Proteomes" id="UP000009016">
    <property type="component" value="Segment"/>
</dbReference>
<reference evidence="1 2" key="1">
    <citation type="journal article" date="2012" name="J. Virol.">
        <title>Complete Genome Sequence of Aeromonas hydrophila Phage CC2.</title>
        <authorList>
            <person name="Shen C.J."/>
            <person name="Liu Y.J."/>
            <person name="Lu C.P."/>
        </authorList>
    </citation>
    <scope>NUCLEOTIDE SEQUENCE [LARGE SCALE GENOMIC DNA]</scope>
</reference>
<dbReference type="GeneID" id="14016439"/>
<keyword evidence="2" id="KW-1185">Reference proteome</keyword>
<gene>
    <name evidence="1" type="ORF">CC2_148</name>
</gene>
<organism evidence="1 2">
    <name type="scientific">Aeromonas phage CC2</name>
    <dbReference type="NCBI Taxonomy" id="1204516"/>
    <lineage>
        <taxon>Viruses</taxon>
        <taxon>Duplodnaviria</taxon>
        <taxon>Heunggongvirae</taxon>
        <taxon>Uroviricota</taxon>
        <taxon>Caudoviricetes</taxon>
        <taxon>Pantevenvirales</taxon>
        <taxon>Straboviridae</taxon>
        <taxon>Emmerichvirinae</taxon>
        <taxon>Ceceduovirus</taxon>
        <taxon>Ceceduovirus cc2</taxon>
    </lineage>
</organism>
<dbReference type="KEGG" id="vg:14016439"/>